<gene>
    <name evidence="1" type="ORF">J2W83_004779</name>
</gene>
<proteinExistence type="predicted"/>
<protein>
    <submittedName>
        <fullName evidence="1">Ribosomal protein S18 acetylase RimI-like enzyme</fullName>
    </submittedName>
</protein>
<accession>A0ACC6K9G6</accession>
<evidence type="ECO:0000313" key="2">
    <source>
        <dbReference type="Proteomes" id="UP001259587"/>
    </source>
</evidence>
<comment type="caution">
    <text evidence="1">The sequence shown here is derived from an EMBL/GenBank/DDBJ whole genome shotgun (WGS) entry which is preliminary data.</text>
</comment>
<keyword evidence="2" id="KW-1185">Reference proteome</keyword>
<sequence length="180" mass="19734">MSRYTADSVPRAVGGHLESTVVQLIDYRDLTPVQREKLEDIQLHPEQQQYAGDVASALYLLLSSPSDQRRALVLVVDGVPQALLLLQRGAFLPAWAQADAAVMTALQVDKRVQGRGVGRSCMQALPGRVRAMWPDVARLQLSVDPGNHAALGLYRTTGWVDSGHGYRARSGYEQCLTLLL</sequence>
<dbReference type="EMBL" id="JAVDTH010000043">
    <property type="protein sequence ID" value="MDR6715139.1"/>
    <property type="molecule type" value="Genomic_DNA"/>
</dbReference>
<dbReference type="Proteomes" id="UP001259587">
    <property type="component" value="Unassembled WGS sequence"/>
</dbReference>
<reference evidence="1" key="1">
    <citation type="submission" date="2023-07" db="EMBL/GenBank/DDBJ databases">
        <title>Sorghum-associated microbial communities from plants grown in Nebraska, USA.</title>
        <authorList>
            <person name="Schachtman D."/>
        </authorList>
    </citation>
    <scope>NUCLEOTIDE SEQUENCE</scope>
    <source>
        <strain evidence="1">BE56</strain>
    </source>
</reference>
<evidence type="ECO:0000313" key="1">
    <source>
        <dbReference type="EMBL" id="MDR6715139.1"/>
    </source>
</evidence>
<organism evidence="1 2">
    <name type="scientific">Pseudomonas hunanensis</name>
    <dbReference type="NCBI Taxonomy" id="1247546"/>
    <lineage>
        <taxon>Bacteria</taxon>
        <taxon>Pseudomonadati</taxon>
        <taxon>Pseudomonadota</taxon>
        <taxon>Gammaproteobacteria</taxon>
        <taxon>Pseudomonadales</taxon>
        <taxon>Pseudomonadaceae</taxon>
        <taxon>Pseudomonas</taxon>
    </lineage>
</organism>
<name>A0ACC6K9G6_9PSED</name>